<gene>
    <name evidence="1" type="ORF">P175DRAFT_0443083</name>
</gene>
<organism evidence="1 2">
    <name type="scientific">Aspergillus ochraceoroseus IBT 24754</name>
    <dbReference type="NCBI Taxonomy" id="1392256"/>
    <lineage>
        <taxon>Eukaryota</taxon>
        <taxon>Fungi</taxon>
        <taxon>Dikarya</taxon>
        <taxon>Ascomycota</taxon>
        <taxon>Pezizomycotina</taxon>
        <taxon>Eurotiomycetes</taxon>
        <taxon>Eurotiomycetidae</taxon>
        <taxon>Eurotiales</taxon>
        <taxon>Aspergillaceae</taxon>
        <taxon>Aspergillus</taxon>
        <taxon>Aspergillus subgen. Nidulantes</taxon>
    </lineage>
</organism>
<evidence type="ECO:0008006" key="3">
    <source>
        <dbReference type="Google" id="ProtNLM"/>
    </source>
</evidence>
<dbReference type="PANTHER" id="PTHR18895">
    <property type="entry name" value="HEMK METHYLTRANSFERASE"/>
    <property type="match status" value="1"/>
</dbReference>
<proteinExistence type="predicted"/>
<dbReference type="SUPFAM" id="SSF53335">
    <property type="entry name" value="S-adenosyl-L-methionine-dependent methyltransferases"/>
    <property type="match status" value="1"/>
</dbReference>
<dbReference type="GeneID" id="63811038"/>
<sequence length="365" mass="40842">MPRISIPTIIRAYHHHRLLPLLLKECRTLESARNELRWLRERALQVTQQKCTGERTISGQSIAGWRSLLRKMCQVRSRGMPLQYILGDQPFGDLDIICKKGVLIPRPETETITMHTANLVLKNMQGGQSQILAGDESAPLRILDLCTGTGCISLLLHALLSPHFQRLYILGIDISDVAIGLARRNTEHNIRRGLLSKRALTEVSFQRGTVLGHDHNNAPLVEDLMGDAFRANSPCGVRCDVLISNPPYISPEHFRDGTTSRSVRIFEPELALVPPDEHFPHTEEPTLREDLFYHYIISLSFRLQVKLVVLECGDGPQARRVAALCRRALDRDQLAGELSVGVWSVGGTDAAPHAVIVQQHVKIDV</sequence>
<dbReference type="GO" id="GO:0032259">
    <property type="term" value="P:methylation"/>
    <property type="evidence" value="ECO:0007669"/>
    <property type="project" value="InterPro"/>
</dbReference>
<comment type="caution">
    <text evidence="1">The sequence shown here is derived from an EMBL/GenBank/DDBJ whole genome shotgun (WGS) entry which is preliminary data.</text>
</comment>
<reference evidence="1 2" key="1">
    <citation type="journal article" date="2018" name="Proc. Natl. Acad. Sci. U.S.A.">
        <title>Linking secondary metabolites to gene clusters through genome sequencing of six diverse Aspergillus species.</title>
        <authorList>
            <person name="Kaerboelling I."/>
            <person name="Vesth T.C."/>
            <person name="Frisvad J.C."/>
            <person name="Nybo J.L."/>
            <person name="Theobald S."/>
            <person name="Kuo A."/>
            <person name="Bowyer P."/>
            <person name="Matsuda Y."/>
            <person name="Mondo S."/>
            <person name="Lyhne E.K."/>
            <person name="Kogle M.E."/>
            <person name="Clum A."/>
            <person name="Lipzen A."/>
            <person name="Salamov A."/>
            <person name="Ngan C.Y."/>
            <person name="Daum C."/>
            <person name="Chiniquy J."/>
            <person name="Barry K."/>
            <person name="LaButti K."/>
            <person name="Haridas S."/>
            <person name="Simmons B.A."/>
            <person name="Magnuson J.K."/>
            <person name="Mortensen U.H."/>
            <person name="Larsen T.O."/>
            <person name="Grigoriev I.V."/>
            <person name="Baker S.E."/>
            <person name="Andersen M.R."/>
        </authorList>
    </citation>
    <scope>NUCLEOTIDE SEQUENCE [LARGE SCALE GENOMIC DNA]</scope>
    <source>
        <strain evidence="1 2">IBT 24754</strain>
    </source>
</reference>
<dbReference type="CDD" id="cd02440">
    <property type="entry name" value="AdoMet_MTases"/>
    <property type="match status" value="1"/>
</dbReference>
<dbReference type="OrthoDB" id="269872at2759"/>
<evidence type="ECO:0000313" key="1">
    <source>
        <dbReference type="EMBL" id="PTU18668.1"/>
    </source>
</evidence>
<dbReference type="AlphaFoldDB" id="A0A2T5LQW1"/>
<evidence type="ECO:0000313" key="2">
    <source>
        <dbReference type="Proteomes" id="UP000244073"/>
    </source>
</evidence>
<dbReference type="RefSeq" id="XP_040750060.1">
    <property type="nucleotide sequence ID" value="XM_040894156.1"/>
</dbReference>
<dbReference type="Proteomes" id="UP000244073">
    <property type="component" value="Unassembled WGS sequence"/>
</dbReference>
<dbReference type="InterPro" id="IPR029063">
    <property type="entry name" value="SAM-dependent_MTases_sf"/>
</dbReference>
<dbReference type="GO" id="GO:0003676">
    <property type="term" value="F:nucleic acid binding"/>
    <property type="evidence" value="ECO:0007669"/>
    <property type="project" value="InterPro"/>
</dbReference>
<dbReference type="InterPro" id="IPR050320">
    <property type="entry name" value="N5-glutamine_MTase"/>
</dbReference>
<dbReference type="GO" id="GO:0005739">
    <property type="term" value="C:mitochondrion"/>
    <property type="evidence" value="ECO:0007669"/>
    <property type="project" value="TreeGrafter"/>
</dbReference>
<dbReference type="Gene3D" id="3.40.50.150">
    <property type="entry name" value="Vaccinia Virus protein VP39"/>
    <property type="match status" value="1"/>
</dbReference>
<dbReference type="InterPro" id="IPR002052">
    <property type="entry name" value="DNA_methylase_N6_adenine_CS"/>
</dbReference>
<dbReference type="EMBL" id="MSFN02000007">
    <property type="protein sequence ID" value="PTU18668.1"/>
    <property type="molecule type" value="Genomic_DNA"/>
</dbReference>
<accession>A0A2T5LQW1</accession>
<dbReference type="GO" id="GO:0008168">
    <property type="term" value="F:methyltransferase activity"/>
    <property type="evidence" value="ECO:0007669"/>
    <property type="project" value="InterPro"/>
</dbReference>
<dbReference type="PROSITE" id="PS00092">
    <property type="entry name" value="N6_MTASE"/>
    <property type="match status" value="1"/>
</dbReference>
<dbReference type="Gene3D" id="1.10.8.10">
    <property type="entry name" value="DNA helicase RuvA subunit, C-terminal domain"/>
    <property type="match status" value="1"/>
</dbReference>
<name>A0A2T5LQW1_9EURO</name>
<dbReference type="PANTHER" id="PTHR18895:SF74">
    <property type="entry name" value="MTRF1L RELEASE FACTOR GLUTAMINE METHYLTRANSFERASE"/>
    <property type="match status" value="1"/>
</dbReference>
<dbReference type="VEuPathDB" id="FungiDB:P175DRAFT_0443083"/>
<protein>
    <recommendedName>
        <fullName evidence="3">Methyltransferase domain-containing protein</fullName>
    </recommendedName>
</protein>